<gene>
    <name evidence="1" type="ORF">BFL28_07245</name>
</gene>
<dbReference type="EMBL" id="MDDS01000081">
    <property type="protein sequence ID" value="ODP36196.1"/>
    <property type="molecule type" value="Genomic_DNA"/>
</dbReference>
<evidence type="ECO:0000313" key="1">
    <source>
        <dbReference type="EMBL" id="ODP36196.1"/>
    </source>
</evidence>
<dbReference type="RefSeq" id="WP_069322065.1">
    <property type="nucleotide sequence ID" value="NZ_MDDS01000081.1"/>
</dbReference>
<comment type="caution">
    <text evidence="1">The sequence shown here is derived from an EMBL/GenBank/DDBJ whole genome shotgun (WGS) entry which is preliminary data.</text>
</comment>
<organism evidence="1 2">
    <name type="scientific">Sphingomonas turrisvirgatae</name>
    <dbReference type="NCBI Taxonomy" id="1888892"/>
    <lineage>
        <taxon>Bacteria</taxon>
        <taxon>Pseudomonadati</taxon>
        <taxon>Pseudomonadota</taxon>
        <taxon>Alphaproteobacteria</taxon>
        <taxon>Sphingomonadales</taxon>
        <taxon>Sphingomonadaceae</taxon>
        <taxon>Sphingomonas</taxon>
    </lineage>
</organism>
<sequence>MILLALALSAQSPATGVWFDCLLDASGRLQGNEATAEAVADAALLLCEQEAKVAEYQVRHWAFMAKQPMAKTWDDTRVAVRAELVAGINKRRGQVR</sequence>
<evidence type="ECO:0000313" key="2">
    <source>
        <dbReference type="Proteomes" id="UP000094487"/>
    </source>
</evidence>
<proteinExistence type="predicted"/>
<accession>A0A1E3LR02</accession>
<keyword evidence="2" id="KW-1185">Reference proteome</keyword>
<dbReference type="AlphaFoldDB" id="A0A1E3LR02"/>
<name>A0A1E3LR02_9SPHN</name>
<dbReference type="STRING" id="1888892.BFL28_07245"/>
<reference evidence="1 2" key="1">
    <citation type="submission" date="2016-08" db="EMBL/GenBank/DDBJ databases">
        <title>Draft genome of the agarase producing Sphingomonas sp. MCT13.</title>
        <authorList>
            <person name="D'Andrea M.M."/>
            <person name="Rossolini G.M."/>
            <person name="Thaller M.C."/>
        </authorList>
    </citation>
    <scope>NUCLEOTIDE SEQUENCE [LARGE SCALE GENOMIC DNA]</scope>
    <source>
        <strain evidence="1 2">MCT13</strain>
    </source>
</reference>
<protein>
    <submittedName>
        <fullName evidence="1">Uncharacterized protein</fullName>
    </submittedName>
</protein>
<dbReference type="Proteomes" id="UP000094487">
    <property type="component" value="Unassembled WGS sequence"/>
</dbReference>